<feature type="coiled-coil region" evidence="4">
    <location>
        <begin position="179"/>
        <end position="299"/>
    </location>
</feature>
<dbReference type="SUPFAM" id="SSF52540">
    <property type="entry name" value="P-loop containing nucleoside triphosphate hydrolases"/>
    <property type="match status" value="1"/>
</dbReference>
<keyword evidence="4" id="KW-0175">Coiled coil</keyword>
<dbReference type="Pfam" id="PF13476">
    <property type="entry name" value="AAA_23"/>
    <property type="match status" value="1"/>
</dbReference>
<evidence type="ECO:0000256" key="1">
    <source>
        <dbReference type="ARBA" id="ARBA00006930"/>
    </source>
</evidence>
<gene>
    <name evidence="6" type="ORF">DesyoDRAFT_1074</name>
</gene>
<evidence type="ECO:0000313" key="7">
    <source>
        <dbReference type="Proteomes" id="UP000005104"/>
    </source>
</evidence>
<evidence type="ECO:0000256" key="2">
    <source>
        <dbReference type="ARBA" id="ARBA00011322"/>
    </source>
</evidence>
<dbReference type="InterPro" id="IPR027417">
    <property type="entry name" value="P-loop_NTPase"/>
</dbReference>
<dbReference type="STRING" id="768710.DesyoDRAFT_1074"/>
<dbReference type="Proteomes" id="UP000005104">
    <property type="component" value="Chromosome"/>
</dbReference>
<dbReference type="eggNOG" id="COG0419">
    <property type="taxonomic scope" value="Bacteria"/>
</dbReference>
<dbReference type="PANTHER" id="PTHR32114">
    <property type="entry name" value="ABC TRANSPORTER ABCH.3"/>
    <property type="match status" value="1"/>
</dbReference>
<protein>
    <recommendedName>
        <fullName evidence="3">Nuclease SbcCD subunit C</fullName>
    </recommendedName>
</protein>
<comment type="similarity">
    <text evidence="1">Belongs to the SMC family. SbcC subfamily.</text>
</comment>
<dbReference type="OrthoDB" id="9795626at2"/>
<dbReference type="Pfam" id="PF13558">
    <property type="entry name" value="SbcC_Walker_B"/>
    <property type="match status" value="1"/>
</dbReference>
<comment type="subunit">
    <text evidence="2">Heterodimer of SbcC and SbcD.</text>
</comment>
<evidence type="ECO:0000259" key="5">
    <source>
        <dbReference type="Pfam" id="PF13476"/>
    </source>
</evidence>
<dbReference type="RefSeq" id="WP_007780368.1">
    <property type="nucleotide sequence ID" value="NZ_CM001441.1"/>
</dbReference>
<dbReference type="Gene3D" id="3.40.50.300">
    <property type="entry name" value="P-loop containing nucleotide triphosphate hydrolases"/>
    <property type="match status" value="2"/>
</dbReference>
<dbReference type="AlphaFoldDB" id="H5Y247"/>
<evidence type="ECO:0000256" key="3">
    <source>
        <dbReference type="ARBA" id="ARBA00013368"/>
    </source>
</evidence>
<feature type="domain" description="Rad50/SbcC-type AAA" evidence="5">
    <location>
        <begin position="6"/>
        <end position="268"/>
    </location>
</feature>
<dbReference type="EMBL" id="CM001441">
    <property type="protein sequence ID" value="EHQ88245.1"/>
    <property type="molecule type" value="Genomic_DNA"/>
</dbReference>
<organism evidence="6 7">
    <name type="scientific">Desulfosporosinus youngiae DSM 17734</name>
    <dbReference type="NCBI Taxonomy" id="768710"/>
    <lineage>
        <taxon>Bacteria</taxon>
        <taxon>Bacillati</taxon>
        <taxon>Bacillota</taxon>
        <taxon>Clostridia</taxon>
        <taxon>Eubacteriales</taxon>
        <taxon>Desulfitobacteriaceae</taxon>
        <taxon>Desulfosporosinus</taxon>
    </lineage>
</organism>
<evidence type="ECO:0000256" key="4">
    <source>
        <dbReference type="SAM" id="Coils"/>
    </source>
</evidence>
<name>H5Y247_9FIRM</name>
<dbReference type="PANTHER" id="PTHR32114:SF2">
    <property type="entry name" value="ABC TRANSPORTER ABCH.3"/>
    <property type="match status" value="1"/>
</dbReference>
<evidence type="ECO:0000313" key="6">
    <source>
        <dbReference type="EMBL" id="EHQ88245.1"/>
    </source>
</evidence>
<keyword evidence="7" id="KW-1185">Reference proteome</keyword>
<dbReference type="HOGENOM" id="CLU_004785_0_0_9"/>
<proteinExistence type="inferred from homology"/>
<sequence length="768" mass="86031">MRPLSMDLSNFRSYLSESIELTALKVALINGRNGNGKSTLIDAITFPLFGRGSADKIDDYVTLGKTDMSAALSFELGGNTYRVIRNRTTNGRGKSSLELQQLINGEWESKSGATAPETEERIRKLLRMDYEGFIASAFVVQGEADKFSKQKPAERKATLANILGLDAYSEYESQAKEKAKGTEVDLKVVRNQVQELETRTANKPTLEAQLVTVEAEIVSIEDQLKEKETALNQLIEKRANLQAAEIRIMDINTQIAGIQKEINDLNNQIPLLERKTSDANKLKDQIPSLEKRISDTEKLTANKDKIISSANEAKVVRGQISEQDETAAANSELELERSKIQTEVTKIDGLIYQGKSKLEANIQNFKIQIKNAKQQAKPLEGLECQNPTCQLIKGAVEARDKIPGLNKQLEEETIKLDTGNYADELKQQKEALKSKLMEIDIQIEILEYDQKSHQDLKIKLVDLERYERLAPALENAEESKRLAQDQIDQIHTTIKEKQDDITEQINQINILIKAKQDAITGFELDKMSLEDDAKESVEVSLNITTLESQIRILREKLGNQQAARGAIRKSIDELTELDVKLIDSRTKLDSLAADLTDWNDIARACGKNGIQAVIIENSIPEIEREANNLLARMSSGRFSLELLTQKPSKTAKVTETLDIKISDSGLGVRPYETYSGAEKMMIDLAIRISLSKLLTRRAGATIRTLVLDETSSALDAQNRSQFLQIVNTLREDFDLILVISHQEDVQDAFDQRIEVYRTDEGSKARVIA</sequence>
<dbReference type="InterPro" id="IPR038729">
    <property type="entry name" value="Rad50/SbcC_AAA"/>
</dbReference>
<accession>H5Y247</accession>
<reference evidence="6 7" key="1">
    <citation type="submission" date="2011-11" db="EMBL/GenBank/DDBJ databases">
        <title>The Noncontiguous Finished genome of Desulfosporosinus youngiae DSM 17734.</title>
        <authorList>
            <consortium name="US DOE Joint Genome Institute (JGI-PGF)"/>
            <person name="Lucas S."/>
            <person name="Han J."/>
            <person name="Lapidus A."/>
            <person name="Cheng J.-F."/>
            <person name="Goodwin L."/>
            <person name="Pitluck S."/>
            <person name="Peters L."/>
            <person name="Ovchinnikova G."/>
            <person name="Lu M."/>
            <person name="Land M.L."/>
            <person name="Hauser L."/>
            <person name="Pester M."/>
            <person name="Spring S."/>
            <person name="Ollivier B."/>
            <person name="Rattei T."/>
            <person name="Klenk H.-P."/>
            <person name="Wagner M."/>
            <person name="Loy A."/>
            <person name="Woyke T.J."/>
        </authorList>
    </citation>
    <scope>NUCLEOTIDE SEQUENCE [LARGE SCALE GENOMIC DNA]</scope>
    <source>
        <strain evidence="6 7">DSM 17734</strain>
    </source>
</reference>